<name>A0ACB6S6H9_9PLEO</name>
<evidence type="ECO:0000313" key="1">
    <source>
        <dbReference type="EMBL" id="KAF2629870.1"/>
    </source>
</evidence>
<dbReference type="EMBL" id="MU006708">
    <property type="protein sequence ID" value="KAF2629870.1"/>
    <property type="molecule type" value="Genomic_DNA"/>
</dbReference>
<evidence type="ECO:0000313" key="2">
    <source>
        <dbReference type="Proteomes" id="UP000799754"/>
    </source>
</evidence>
<proteinExistence type="predicted"/>
<sequence>MDARLGCVPHSHWSRTPFHAPPPKSTPHRTPQDLDRRFCTPPPSCTKTPFTAGAHHCSGFGGNARNLKLSCYRAGGEDIIRTNSSHPILRANNKCIS</sequence>
<accession>A0ACB6S6H9</accession>
<dbReference type="Proteomes" id="UP000799754">
    <property type="component" value="Unassembled WGS sequence"/>
</dbReference>
<keyword evidence="2" id="KW-1185">Reference proteome</keyword>
<organism evidence="1 2">
    <name type="scientific">Macroventuria anomochaeta</name>
    <dbReference type="NCBI Taxonomy" id="301207"/>
    <lineage>
        <taxon>Eukaryota</taxon>
        <taxon>Fungi</taxon>
        <taxon>Dikarya</taxon>
        <taxon>Ascomycota</taxon>
        <taxon>Pezizomycotina</taxon>
        <taxon>Dothideomycetes</taxon>
        <taxon>Pleosporomycetidae</taxon>
        <taxon>Pleosporales</taxon>
        <taxon>Pleosporineae</taxon>
        <taxon>Didymellaceae</taxon>
        <taxon>Macroventuria</taxon>
    </lineage>
</organism>
<reference evidence="1" key="1">
    <citation type="journal article" date="2020" name="Stud. Mycol.">
        <title>101 Dothideomycetes genomes: a test case for predicting lifestyles and emergence of pathogens.</title>
        <authorList>
            <person name="Haridas S."/>
            <person name="Albert R."/>
            <person name="Binder M."/>
            <person name="Bloem J."/>
            <person name="Labutti K."/>
            <person name="Salamov A."/>
            <person name="Andreopoulos B."/>
            <person name="Baker S."/>
            <person name="Barry K."/>
            <person name="Bills G."/>
            <person name="Bluhm B."/>
            <person name="Cannon C."/>
            <person name="Castanera R."/>
            <person name="Culley D."/>
            <person name="Daum C."/>
            <person name="Ezra D."/>
            <person name="Gonzalez J."/>
            <person name="Henrissat B."/>
            <person name="Kuo A."/>
            <person name="Liang C."/>
            <person name="Lipzen A."/>
            <person name="Lutzoni F."/>
            <person name="Magnuson J."/>
            <person name="Mondo S."/>
            <person name="Nolan M."/>
            <person name="Ohm R."/>
            <person name="Pangilinan J."/>
            <person name="Park H.-J."/>
            <person name="Ramirez L."/>
            <person name="Alfaro M."/>
            <person name="Sun H."/>
            <person name="Tritt A."/>
            <person name="Yoshinaga Y."/>
            <person name="Zwiers L.-H."/>
            <person name="Turgeon B."/>
            <person name="Goodwin S."/>
            <person name="Spatafora J."/>
            <person name="Crous P."/>
            <person name="Grigoriev I."/>
        </authorList>
    </citation>
    <scope>NUCLEOTIDE SEQUENCE</scope>
    <source>
        <strain evidence="1">CBS 525.71</strain>
    </source>
</reference>
<protein>
    <submittedName>
        <fullName evidence="1">Uncharacterized protein</fullName>
    </submittedName>
</protein>
<comment type="caution">
    <text evidence="1">The sequence shown here is derived from an EMBL/GenBank/DDBJ whole genome shotgun (WGS) entry which is preliminary data.</text>
</comment>
<gene>
    <name evidence="1" type="ORF">BU25DRAFT_408477</name>
</gene>